<gene>
    <name evidence="1" type="primary">gspK_2</name>
    <name evidence="1" type="ORF">NCTC10005_05803</name>
</gene>
<dbReference type="Proteomes" id="UP000255106">
    <property type="component" value="Unassembled WGS sequence"/>
</dbReference>
<dbReference type="EMBL" id="UGJB01000004">
    <property type="protein sequence ID" value="STQ13000.1"/>
    <property type="molecule type" value="Genomic_DNA"/>
</dbReference>
<protein>
    <submittedName>
        <fullName evidence="1">General secretion pathway protein K</fullName>
    </submittedName>
</protein>
<evidence type="ECO:0000313" key="1">
    <source>
        <dbReference type="EMBL" id="STQ13000.1"/>
    </source>
</evidence>
<organism evidence="1 2">
    <name type="scientific">Enterobacter cloacae</name>
    <dbReference type="NCBI Taxonomy" id="550"/>
    <lineage>
        <taxon>Bacteria</taxon>
        <taxon>Pseudomonadati</taxon>
        <taxon>Pseudomonadota</taxon>
        <taxon>Gammaproteobacteria</taxon>
        <taxon>Enterobacterales</taxon>
        <taxon>Enterobacteriaceae</taxon>
        <taxon>Enterobacter</taxon>
        <taxon>Enterobacter cloacae complex</taxon>
    </lineage>
</organism>
<evidence type="ECO:0000313" key="2">
    <source>
        <dbReference type="Proteomes" id="UP000255106"/>
    </source>
</evidence>
<sequence length="62" mass="7141">MSGKSVRKQRGVALLVVLILLVMMSALAAKISQQFCRNLQKTRYQVSQQQLRWAIQSQQKNH</sequence>
<reference evidence="1 2" key="1">
    <citation type="submission" date="2018-06" db="EMBL/GenBank/DDBJ databases">
        <authorList>
            <consortium name="Pathogen Informatics"/>
            <person name="Doyle S."/>
        </authorList>
    </citation>
    <scope>NUCLEOTIDE SEQUENCE [LARGE SCALE GENOMIC DNA]</scope>
    <source>
        <strain evidence="1 2">NCTC10005</strain>
    </source>
</reference>
<proteinExistence type="predicted"/>
<dbReference type="AlphaFoldDB" id="A0A377M668"/>
<name>A0A377M668_ENTCL</name>
<accession>A0A377M668</accession>